<accession>A0A812M3Q6</accession>
<reference evidence="1" key="1">
    <citation type="submission" date="2021-02" db="EMBL/GenBank/DDBJ databases">
        <authorList>
            <person name="Dougan E. K."/>
            <person name="Rhodes N."/>
            <person name="Thang M."/>
            <person name="Chan C."/>
        </authorList>
    </citation>
    <scope>NUCLEOTIDE SEQUENCE</scope>
</reference>
<dbReference type="EMBL" id="CAJNIZ010007224">
    <property type="protein sequence ID" value="CAE7256215.1"/>
    <property type="molecule type" value="Genomic_DNA"/>
</dbReference>
<keyword evidence="2" id="KW-1185">Reference proteome</keyword>
<sequence>MSRRAADEPAETPARKSFSALLRTWTRSVPSTASKSFKDNGKSNAIWADKRTNRYKLNPVQGRRRKPSLGEYFKAEDVQRETSTCSTACSSACSSTPRLNINTPATSEDEMYELSPVAKVADRGPRKASTSCCMAFLHL</sequence>
<proteinExistence type="predicted"/>
<organism evidence="1 2">
    <name type="scientific">Symbiodinium pilosum</name>
    <name type="common">Dinoflagellate</name>
    <dbReference type="NCBI Taxonomy" id="2952"/>
    <lineage>
        <taxon>Eukaryota</taxon>
        <taxon>Sar</taxon>
        <taxon>Alveolata</taxon>
        <taxon>Dinophyceae</taxon>
        <taxon>Suessiales</taxon>
        <taxon>Symbiodiniaceae</taxon>
        <taxon>Symbiodinium</taxon>
    </lineage>
</organism>
<name>A0A812M3Q6_SYMPI</name>
<comment type="caution">
    <text evidence="1">The sequence shown here is derived from an EMBL/GenBank/DDBJ whole genome shotgun (WGS) entry which is preliminary data.</text>
</comment>
<dbReference type="AlphaFoldDB" id="A0A812M3Q6"/>
<dbReference type="Proteomes" id="UP000649617">
    <property type="component" value="Unassembled WGS sequence"/>
</dbReference>
<protein>
    <submittedName>
        <fullName evidence="1">Uncharacterized protein</fullName>
    </submittedName>
</protein>
<gene>
    <name evidence="1" type="ORF">SPIL2461_LOCUS5190</name>
</gene>
<evidence type="ECO:0000313" key="2">
    <source>
        <dbReference type="Proteomes" id="UP000649617"/>
    </source>
</evidence>
<evidence type="ECO:0000313" key="1">
    <source>
        <dbReference type="EMBL" id="CAE7256215.1"/>
    </source>
</evidence>